<evidence type="ECO:0000256" key="16">
    <source>
        <dbReference type="PIRSR" id="PIRSR000167-1"/>
    </source>
</evidence>
<dbReference type="AlphaFoldDB" id="A0A5S4YFR4"/>
<feature type="binding site" evidence="16">
    <location>
        <begin position="109"/>
        <end position="110"/>
    </location>
    <ligand>
        <name>S-adenosyl-L-methionine</name>
        <dbReference type="ChEBI" id="CHEBI:59789"/>
        <label>2</label>
    </ligand>
</feature>
<dbReference type="PANTHER" id="PTHR13932:SF6">
    <property type="entry name" value="OXYGEN-INDEPENDENT COPROPORPHYRINOGEN III OXIDASE"/>
    <property type="match status" value="1"/>
</dbReference>
<dbReference type="GO" id="GO:0006782">
    <property type="term" value="P:protoporphyrinogen IX biosynthetic process"/>
    <property type="evidence" value="ECO:0007669"/>
    <property type="project" value="UniProtKB-UniPathway"/>
</dbReference>
<feature type="binding site" evidence="16">
    <location>
        <position position="168"/>
    </location>
    <ligand>
        <name>S-adenosyl-L-methionine</name>
        <dbReference type="ChEBI" id="CHEBI:59789"/>
        <label>2</label>
    </ligand>
</feature>
<dbReference type="GO" id="GO:0051989">
    <property type="term" value="F:coproporphyrinogen dehydrogenase activity"/>
    <property type="evidence" value="ECO:0007669"/>
    <property type="project" value="UniProtKB-EC"/>
</dbReference>
<dbReference type="EC" id="1.3.98.3" evidence="15"/>
<feature type="binding site" evidence="17">
    <location>
        <position position="64"/>
    </location>
    <ligand>
        <name>[4Fe-4S] cluster</name>
        <dbReference type="ChEBI" id="CHEBI:49883"/>
        <note>4Fe-4S-S-AdoMet</note>
    </ligand>
</feature>
<reference evidence="19 20" key="1">
    <citation type="submission" date="2019-08" db="EMBL/GenBank/DDBJ databases">
        <title>Bradyrhizobium hipponensis sp. nov., a rhizobium isolated from a Lupinus angustifolius root nodule in Tunisia.</title>
        <authorList>
            <person name="Off K."/>
            <person name="Rejili M."/>
            <person name="Mars M."/>
            <person name="Brachmann A."/>
            <person name="Marin M."/>
        </authorList>
    </citation>
    <scope>NUCLEOTIDE SEQUENCE [LARGE SCALE GENOMIC DNA]</scope>
    <source>
        <strain evidence="20">aSej3</strain>
    </source>
</reference>
<evidence type="ECO:0000256" key="11">
    <source>
        <dbReference type="ARBA" id="ARBA00023014"/>
    </source>
</evidence>
<evidence type="ECO:0000256" key="2">
    <source>
        <dbReference type="ARBA" id="ARBA00004785"/>
    </source>
</evidence>
<dbReference type="GO" id="GO:0051539">
    <property type="term" value="F:4 iron, 4 sulfur cluster binding"/>
    <property type="evidence" value="ECO:0007669"/>
    <property type="project" value="UniProtKB-KW"/>
</dbReference>
<keyword evidence="7 15" id="KW-0949">S-adenosyl-L-methionine</keyword>
<evidence type="ECO:0000256" key="1">
    <source>
        <dbReference type="ARBA" id="ARBA00004496"/>
    </source>
</evidence>
<evidence type="ECO:0000256" key="13">
    <source>
        <dbReference type="ARBA" id="ARBA00024295"/>
    </source>
</evidence>
<evidence type="ECO:0000256" key="10">
    <source>
        <dbReference type="ARBA" id="ARBA00023004"/>
    </source>
</evidence>
<keyword evidence="20" id="KW-1185">Reference proteome</keyword>
<feature type="binding site" evidence="16">
    <location>
        <position position="180"/>
    </location>
    <ligand>
        <name>S-adenosyl-L-methionine</name>
        <dbReference type="ChEBI" id="CHEBI:59789"/>
        <label>2</label>
    </ligand>
</feature>
<keyword evidence="6 15" id="KW-0963">Cytoplasm</keyword>
<feature type="binding site" evidence="16">
    <location>
        <position position="51"/>
    </location>
    <ligand>
        <name>S-adenosyl-L-methionine</name>
        <dbReference type="ChEBI" id="CHEBI:59789"/>
        <label>1</label>
    </ligand>
</feature>
<comment type="subunit">
    <text evidence="4">Monomer.</text>
</comment>
<comment type="caution">
    <text evidence="19">The sequence shown here is derived from an EMBL/GenBank/DDBJ whole genome shotgun (WGS) entry which is preliminary data.</text>
</comment>
<evidence type="ECO:0000256" key="15">
    <source>
        <dbReference type="PIRNR" id="PIRNR000167"/>
    </source>
</evidence>
<dbReference type="PROSITE" id="PS51918">
    <property type="entry name" value="RADICAL_SAM"/>
    <property type="match status" value="1"/>
</dbReference>
<dbReference type="PIRSF" id="PIRSF000167">
    <property type="entry name" value="HemN"/>
    <property type="match status" value="1"/>
</dbReference>
<dbReference type="RefSeq" id="WP_148742871.1">
    <property type="nucleotide sequence ID" value="NZ_VSTH01000103.1"/>
</dbReference>
<dbReference type="Gene3D" id="1.10.10.920">
    <property type="match status" value="1"/>
</dbReference>
<keyword evidence="11 15" id="KW-0411">Iron-sulfur</keyword>
<dbReference type="UniPathway" id="UPA00251">
    <property type="reaction ID" value="UER00323"/>
</dbReference>
<gene>
    <name evidence="19" type="primary">hemN</name>
    <name evidence="19" type="ORF">FXV83_28315</name>
</gene>
<feature type="binding site" evidence="16">
    <location>
        <position position="239"/>
    </location>
    <ligand>
        <name>S-adenosyl-L-methionine</name>
        <dbReference type="ChEBI" id="CHEBI:59789"/>
        <label>2</label>
    </ligand>
</feature>
<dbReference type="GO" id="GO:0005737">
    <property type="term" value="C:cytoplasm"/>
    <property type="evidence" value="ECO:0007669"/>
    <property type="project" value="UniProtKB-SubCell"/>
</dbReference>
<dbReference type="Proteomes" id="UP000324797">
    <property type="component" value="Unassembled WGS sequence"/>
</dbReference>
<evidence type="ECO:0000256" key="8">
    <source>
        <dbReference type="ARBA" id="ARBA00022723"/>
    </source>
</evidence>
<keyword evidence="12 15" id="KW-0627">Porphyrin biosynthesis</keyword>
<evidence type="ECO:0000256" key="3">
    <source>
        <dbReference type="ARBA" id="ARBA00005493"/>
    </source>
</evidence>
<feature type="binding site" evidence="17">
    <location>
        <position position="61"/>
    </location>
    <ligand>
        <name>[4Fe-4S] cluster</name>
        <dbReference type="ChEBI" id="CHEBI:49883"/>
        <note>4Fe-4S-S-AdoMet</note>
    </ligand>
</feature>
<keyword evidence="9 15" id="KW-0560">Oxidoreductase</keyword>
<protein>
    <recommendedName>
        <fullName evidence="15">Coproporphyrinogen-III oxidase</fullName>
        <ecNumber evidence="15">1.3.98.3</ecNumber>
    </recommendedName>
</protein>
<evidence type="ECO:0000313" key="20">
    <source>
        <dbReference type="Proteomes" id="UP000324797"/>
    </source>
</evidence>
<dbReference type="PANTHER" id="PTHR13932">
    <property type="entry name" value="COPROPORPHYRINIGEN III OXIDASE"/>
    <property type="match status" value="1"/>
</dbReference>
<evidence type="ECO:0000256" key="14">
    <source>
        <dbReference type="ARBA" id="ARBA00048321"/>
    </source>
</evidence>
<dbReference type="InterPro" id="IPR058240">
    <property type="entry name" value="rSAM_sf"/>
</dbReference>
<evidence type="ECO:0000256" key="9">
    <source>
        <dbReference type="ARBA" id="ARBA00023002"/>
    </source>
</evidence>
<dbReference type="GO" id="GO:0004109">
    <property type="term" value="F:coproporphyrinogen oxidase activity"/>
    <property type="evidence" value="ECO:0007669"/>
    <property type="project" value="InterPro"/>
</dbReference>
<evidence type="ECO:0000256" key="12">
    <source>
        <dbReference type="ARBA" id="ARBA00023244"/>
    </source>
</evidence>
<dbReference type="SUPFAM" id="SSF102114">
    <property type="entry name" value="Radical SAM enzymes"/>
    <property type="match status" value="1"/>
</dbReference>
<dbReference type="InterPro" id="IPR004558">
    <property type="entry name" value="Coprogen_oxidase_HemN"/>
</dbReference>
<comment type="subcellular location">
    <subcellularLocation>
        <location evidence="1 15">Cytoplasm</location>
    </subcellularLocation>
</comment>
<proteinExistence type="inferred from homology"/>
<evidence type="ECO:0000256" key="5">
    <source>
        <dbReference type="ARBA" id="ARBA00022485"/>
    </source>
</evidence>
<feature type="binding site" evidence="16">
    <location>
        <begin position="63"/>
        <end position="65"/>
    </location>
    <ligand>
        <name>S-adenosyl-L-methionine</name>
        <dbReference type="ChEBI" id="CHEBI:59789"/>
        <label>2</label>
    </ligand>
</feature>
<keyword evidence="10 15" id="KW-0408">Iron</keyword>
<feature type="binding site" evidence="16">
    <location>
        <position position="325"/>
    </location>
    <ligand>
        <name>S-adenosyl-L-methionine</name>
        <dbReference type="ChEBI" id="CHEBI:59789"/>
        <label>1</label>
    </ligand>
</feature>
<dbReference type="SMART" id="SM00729">
    <property type="entry name" value="Elp3"/>
    <property type="match status" value="1"/>
</dbReference>
<sequence>MRVDLAASYGEERLPRYTSYPTAPHFSPAIGADRYARWLAELPAGASASLYLHVPFCREMCWYCGCHTQIVRRDELVAAYQRTLRSEVGLVAEIIGRRIKVEHIHFGGGTPTIMAPDAFAELMSAMRQAFFVLPSAEIAVEIDPRTLTADMVEAMRLSGVNRASLGVQSFDPVVQRAINRVQSYEQTASVVDMLRRAGIAGINFDLIYGLPHQTVASCLDTVRHALALAPDRFSVFGYAHVPAFKKHQRMINEGVLPDGIARHDQACAIANALKEAGYVQVGLDHFARPDDAMAKACEERTLRRNFQGYTTDKGEVLLGFGASAIGHLPQGYVQNEVQIGAYSEAISAGRLASAKGYELTDDDRLRADIIERIMCEFSADLGAICARHGAMPEAMLKSAPRLAPLISDGVVRLDGARLAVANDSRFLVRSVAAAFDAHLDSAKQLHSRAV</sequence>
<feature type="binding site" evidence="16">
    <location>
        <position position="205"/>
    </location>
    <ligand>
        <name>S-adenosyl-L-methionine</name>
        <dbReference type="ChEBI" id="CHEBI:59789"/>
        <label>2</label>
    </ligand>
</feature>
<evidence type="ECO:0000256" key="6">
    <source>
        <dbReference type="ARBA" id="ARBA00022490"/>
    </source>
</evidence>
<feature type="binding site" evidence="16">
    <location>
        <position position="108"/>
    </location>
    <ligand>
        <name>S-adenosyl-L-methionine</name>
        <dbReference type="ChEBI" id="CHEBI:59789"/>
        <label>1</label>
    </ligand>
</feature>
<feature type="domain" description="Radical SAM core" evidence="18">
    <location>
        <begin position="42"/>
        <end position="276"/>
    </location>
</feature>
<organism evidence="19 20">
    <name type="scientific">Bradyrhizobium hipponense</name>
    <dbReference type="NCBI Taxonomy" id="2605638"/>
    <lineage>
        <taxon>Bacteria</taxon>
        <taxon>Pseudomonadati</taxon>
        <taxon>Pseudomonadota</taxon>
        <taxon>Alphaproteobacteria</taxon>
        <taxon>Hyphomicrobiales</taxon>
        <taxon>Nitrobacteraceae</taxon>
        <taxon>Bradyrhizobium</taxon>
    </lineage>
</organism>
<dbReference type="InterPro" id="IPR006638">
    <property type="entry name" value="Elp3/MiaA/NifB-like_rSAM"/>
</dbReference>
<evidence type="ECO:0000256" key="7">
    <source>
        <dbReference type="ARBA" id="ARBA00022691"/>
    </source>
</evidence>
<accession>A0A5S4YFR4</accession>
<feature type="binding site" evidence="16">
    <location>
        <position position="141"/>
    </location>
    <ligand>
        <name>S-adenosyl-L-methionine</name>
        <dbReference type="ChEBI" id="CHEBI:59789"/>
        <label>1</label>
    </ligand>
</feature>
<comment type="pathway">
    <text evidence="2 15">Porphyrin-containing compound metabolism; protoporphyrin-IX biosynthesis; protoporphyrinogen-IX from coproporphyrinogen-III (AdoMet route): step 1/1.</text>
</comment>
<comment type="function">
    <text evidence="13">Involved in the heme biosynthesis. Catalyzes the anaerobic oxidative decarboxylation of propionate groups of rings A and B of coproporphyrinogen III to yield the vinyl groups in protoporphyrinogen IX.</text>
</comment>
<dbReference type="SFLD" id="SFLDG01065">
    <property type="entry name" value="anaerobic_coproporphyrinogen-I"/>
    <property type="match status" value="1"/>
</dbReference>
<comment type="similarity">
    <text evidence="3 15">Belongs to the anaerobic coproporphyrinogen-III oxidase family.</text>
</comment>
<evidence type="ECO:0000259" key="18">
    <source>
        <dbReference type="PROSITE" id="PS51918"/>
    </source>
</evidence>
<evidence type="ECO:0000256" key="4">
    <source>
        <dbReference type="ARBA" id="ARBA00011245"/>
    </source>
</evidence>
<keyword evidence="5 15" id="KW-0004">4Fe-4S</keyword>
<keyword evidence="8 15" id="KW-0479">Metal-binding</keyword>
<comment type="cofactor">
    <cofactor evidence="15 17">
        <name>[4Fe-4S] cluster</name>
        <dbReference type="ChEBI" id="CHEBI:49883"/>
    </cofactor>
    <text evidence="15 17">Binds 1 [4Fe-4S] cluster. The cluster is coordinated with 3 cysteines and an exchangeable S-adenosyl-L-methionine.</text>
</comment>
<evidence type="ECO:0000256" key="17">
    <source>
        <dbReference type="PIRSR" id="PIRSR000167-2"/>
    </source>
</evidence>
<dbReference type="Gene3D" id="3.80.30.20">
    <property type="entry name" value="tm_1862 like domain"/>
    <property type="match status" value="1"/>
</dbReference>
<dbReference type="SFLD" id="SFLDS00029">
    <property type="entry name" value="Radical_SAM"/>
    <property type="match status" value="1"/>
</dbReference>
<dbReference type="InterPro" id="IPR007197">
    <property type="entry name" value="rSAM"/>
</dbReference>
<feature type="binding site" evidence="17">
    <location>
        <position position="57"/>
    </location>
    <ligand>
        <name>[4Fe-4S] cluster</name>
        <dbReference type="ChEBI" id="CHEBI:49883"/>
        <note>4Fe-4S-S-AdoMet</note>
    </ligand>
</feature>
<comment type="catalytic activity">
    <reaction evidence="14 15">
        <text>coproporphyrinogen III + 2 S-adenosyl-L-methionine = protoporphyrinogen IX + 2 5'-deoxyadenosine + 2 L-methionine + 2 CO2</text>
        <dbReference type="Rhea" id="RHEA:15425"/>
        <dbReference type="ChEBI" id="CHEBI:16526"/>
        <dbReference type="ChEBI" id="CHEBI:17319"/>
        <dbReference type="ChEBI" id="CHEBI:57307"/>
        <dbReference type="ChEBI" id="CHEBI:57309"/>
        <dbReference type="ChEBI" id="CHEBI:57844"/>
        <dbReference type="ChEBI" id="CHEBI:59789"/>
        <dbReference type="EC" id="1.3.98.3"/>
    </reaction>
</comment>
<name>A0A5S4YFR4_9BRAD</name>
<dbReference type="GO" id="GO:0046872">
    <property type="term" value="F:metal ion binding"/>
    <property type="evidence" value="ECO:0007669"/>
    <property type="project" value="UniProtKB-KW"/>
</dbReference>
<evidence type="ECO:0000313" key="19">
    <source>
        <dbReference type="EMBL" id="TYO63236.1"/>
    </source>
</evidence>
<dbReference type="InterPro" id="IPR023404">
    <property type="entry name" value="rSAM_horseshoe"/>
</dbReference>
<dbReference type="InterPro" id="IPR034505">
    <property type="entry name" value="Coproporphyrinogen-III_oxidase"/>
</dbReference>
<dbReference type="CDD" id="cd01335">
    <property type="entry name" value="Radical_SAM"/>
    <property type="match status" value="1"/>
</dbReference>
<dbReference type="Pfam" id="PF04055">
    <property type="entry name" value="Radical_SAM"/>
    <property type="match status" value="1"/>
</dbReference>
<dbReference type="EMBL" id="VSTH01000103">
    <property type="protein sequence ID" value="TYO63236.1"/>
    <property type="molecule type" value="Genomic_DNA"/>
</dbReference>
<dbReference type="NCBIfam" id="TIGR00538">
    <property type="entry name" value="hemN"/>
    <property type="match status" value="1"/>
</dbReference>